<dbReference type="InterPro" id="IPR007573">
    <property type="entry name" value="QWRF"/>
</dbReference>
<feature type="compositionally biased region" description="Low complexity" evidence="3">
    <location>
        <begin position="880"/>
        <end position="891"/>
    </location>
</feature>
<accession>A0AA38WTJ8</accession>
<feature type="compositionally biased region" description="Polar residues" evidence="3">
    <location>
        <begin position="265"/>
        <end position="278"/>
    </location>
</feature>
<feature type="region of interest" description="Disordered" evidence="3">
    <location>
        <begin position="879"/>
        <end position="910"/>
    </location>
</feature>
<feature type="compositionally biased region" description="Low complexity" evidence="3">
    <location>
        <begin position="235"/>
        <end position="264"/>
    </location>
</feature>
<protein>
    <recommendedName>
        <fullName evidence="4">Integrase catalytic domain-containing protein</fullName>
    </recommendedName>
</protein>
<dbReference type="Pfam" id="PF04484">
    <property type="entry name" value="QWRF"/>
    <property type="match status" value="2"/>
</dbReference>
<dbReference type="InterPro" id="IPR036397">
    <property type="entry name" value="RNaseH_sf"/>
</dbReference>
<evidence type="ECO:0000256" key="3">
    <source>
        <dbReference type="SAM" id="MobiDB-lite"/>
    </source>
</evidence>
<evidence type="ECO:0000256" key="1">
    <source>
        <dbReference type="ARBA" id="ARBA00010016"/>
    </source>
</evidence>
<dbReference type="GO" id="GO:0051225">
    <property type="term" value="P:spindle assembly"/>
    <property type="evidence" value="ECO:0007669"/>
    <property type="project" value="TreeGrafter"/>
</dbReference>
<keyword evidence="6" id="KW-1185">Reference proteome</keyword>
<feature type="compositionally biased region" description="Low complexity" evidence="3">
    <location>
        <begin position="183"/>
        <end position="198"/>
    </location>
</feature>
<evidence type="ECO:0000313" key="6">
    <source>
        <dbReference type="Proteomes" id="UP001172457"/>
    </source>
</evidence>
<keyword evidence="2" id="KW-0645">Protease</keyword>
<feature type="region of interest" description="Disordered" evidence="3">
    <location>
        <begin position="1"/>
        <end position="132"/>
    </location>
</feature>
<dbReference type="EMBL" id="JARYMX010000001">
    <property type="protein sequence ID" value="KAJ9567110.1"/>
    <property type="molecule type" value="Genomic_DNA"/>
</dbReference>
<evidence type="ECO:0000313" key="5">
    <source>
        <dbReference type="EMBL" id="KAJ9567110.1"/>
    </source>
</evidence>
<dbReference type="InterPro" id="IPR057670">
    <property type="entry name" value="SH3_retrovirus"/>
</dbReference>
<reference evidence="5" key="1">
    <citation type="submission" date="2023-03" db="EMBL/GenBank/DDBJ databases">
        <title>Chromosome-scale reference genome and RAD-based genetic map of yellow starthistle (Centaurea solstitialis) reveal putative structural variation and QTLs associated with invader traits.</title>
        <authorList>
            <person name="Reatini B."/>
            <person name="Cang F.A."/>
            <person name="Jiang Q."/>
            <person name="Mckibben M.T.W."/>
            <person name="Barker M.S."/>
            <person name="Rieseberg L.H."/>
            <person name="Dlugosch K.M."/>
        </authorList>
    </citation>
    <scope>NUCLEOTIDE SEQUENCE</scope>
    <source>
        <strain evidence="5">CAN-66</strain>
        <tissue evidence="5">Leaf</tissue>
    </source>
</reference>
<feature type="domain" description="Integrase catalytic" evidence="4">
    <location>
        <begin position="626"/>
        <end position="727"/>
    </location>
</feature>
<dbReference type="GO" id="GO:0003676">
    <property type="term" value="F:nucleic acid binding"/>
    <property type="evidence" value="ECO:0007669"/>
    <property type="project" value="InterPro"/>
</dbReference>
<feature type="compositionally biased region" description="Polar residues" evidence="3">
    <location>
        <begin position="899"/>
        <end position="910"/>
    </location>
</feature>
<gene>
    <name evidence="5" type="ORF">OSB04_003076</name>
</gene>
<evidence type="ECO:0000256" key="2">
    <source>
        <dbReference type="ARBA" id="ARBA00022750"/>
    </source>
</evidence>
<proteinExistence type="inferred from homology"/>
<organism evidence="5 6">
    <name type="scientific">Centaurea solstitialis</name>
    <name type="common">yellow star-thistle</name>
    <dbReference type="NCBI Taxonomy" id="347529"/>
    <lineage>
        <taxon>Eukaryota</taxon>
        <taxon>Viridiplantae</taxon>
        <taxon>Streptophyta</taxon>
        <taxon>Embryophyta</taxon>
        <taxon>Tracheophyta</taxon>
        <taxon>Spermatophyta</taxon>
        <taxon>Magnoliopsida</taxon>
        <taxon>eudicotyledons</taxon>
        <taxon>Gunneridae</taxon>
        <taxon>Pentapetalae</taxon>
        <taxon>asterids</taxon>
        <taxon>campanulids</taxon>
        <taxon>Asterales</taxon>
        <taxon>Asteraceae</taxon>
        <taxon>Carduoideae</taxon>
        <taxon>Cardueae</taxon>
        <taxon>Centaureinae</taxon>
        <taxon>Centaurea</taxon>
    </lineage>
</organism>
<evidence type="ECO:0000259" key="4">
    <source>
        <dbReference type="PROSITE" id="PS50994"/>
    </source>
</evidence>
<dbReference type="Pfam" id="PF13976">
    <property type="entry name" value="gag_pre-integrs"/>
    <property type="match status" value="1"/>
</dbReference>
<feature type="compositionally biased region" description="Polar residues" evidence="3">
    <location>
        <begin position="85"/>
        <end position="94"/>
    </location>
</feature>
<dbReference type="Pfam" id="PF25597">
    <property type="entry name" value="SH3_retrovirus"/>
    <property type="match status" value="1"/>
</dbReference>
<dbReference type="SUPFAM" id="SSF53098">
    <property type="entry name" value="Ribonuclease H-like"/>
    <property type="match status" value="1"/>
</dbReference>
<dbReference type="Proteomes" id="UP001172457">
    <property type="component" value="Chromosome 1"/>
</dbReference>
<feature type="region of interest" description="Disordered" evidence="3">
    <location>
        <begin position="230"/>
        <end position="300"/>
    </location>
</feature>
<dbReference type="InterPro" id="IPR054722">
    <property type="entry name" value="PolX-like_BBD"/>
</dbReference>
<sequence>MVAAVSSKPNSKDSPAPVKPKRPPLLPSESDNNGHSLPRYAIASSNPNKMTSSSSSTSSNPPRRRLRLPSTSPSPVNSKRDHSVESGNPKTSARSLAVSFQGESYALPVVKAARNGTPERRKTVAPPPPPSRTFENLDLIEKQRWPGRSKFMTMSVDFTNEKMKFDGSGTAVCDPDNSDHAISSDTDSISSGSTPGNVRAGGGVRRAIVVPARFWQETINLLRRVQPEPISPLISSSSSSSMSNKHGPKVSAKASPSSPARGGSNANLGNTPSKRSTVGSNGIPPSSPTPSTVGSNGNLGNTPSILSFTVDSKRGKVGEKKLVDAHVLRLMHNKHLQWRFANAKADAAMLVQQATVKVIGWHAETLWRNRTKSQNNRLKSVQIGRFLLDFCSTMEMEVYLEVEKTGDDGGGAAADDESTSHATFVALTTYATTNVLDYGHAFSPRSSTSDNFWIFDSGCFNHMSPYPVGFITKQPSQHPTVRTADLTPKPILFSGNFSTDTIQLPDVLHVPGLAIWLVSLTQLQEMGLLISFDLSGCVIQDSKTKQILGKGRRVGRILEVVYLRLPLSSSNTNLTASVSTIPSFDLWHARLGHLSSARIKLLANSGLLGNITSNEVSCLSCKLGKHNALPFELNEYTSASAFDLIHSDIWGPTPHPSMGGCRYFVIFIDDHTRFTWIYVMKHRSELSQIYITFARMIYTQFSKPIKILRADNATEYRESSLIAFLRSQVTFTAVYTINRHPTPTLQNKSPYEAIHGITPVYELLKVWGCACFVQLQPHEHTKLQPRSRLCLFFGYGIEHKGYCCWDPISKRLRISRHVTFWEHVPSYTMPNSHFETPTSIVPFFTDSSISLDLPSPTFTPNPEAPAPFASPVPSIPPHVPIDSPIPEAPAHVPIPPPTQSSVPTSRSTSEPSVESVQSWIIIIRECTSFRPGTNLGLCSSSPDKRPIGSKWVFKIKTKSDGSIDRLLAIAATKRWPLFHKDVKNAFLNDDLSEEVYMTPPPGHVSASNYDFGPFTRTTESGTIMILLYVDDMIITRSNSTDAAGTYLCQAKYTSDLLSRSGITDNKVASTPLEHNLHLAPNAGPPLRDPTLYRQLMGSLIYLTITWPDIAYAVHTVSQFMSTPCSDHYATVLRILCDIIDRRSTTGYCFFLGDSLIFWRIKKQSLTSRSSTESEYQALAKNIYNAWITISKIWHSVVSKRAEMQQLKQNLKLHSILKKQMSYLDNWDLSNRDHSVSLAGTIGALESSSLCLPVLSGAKADIQNLKDAIRSAFDVMQAIAVSICSSVTKVEHVNSMASELVSTTKSECSLLDQCKDLLTSLTLMEVILQLPKFFSFPKD</sequence>
<dbReference type="Pfam" id="PF07727">
    <property type="entry name" value="RVT_2"/>
    <property type="match status" value="1"/>
</dbReference>
<dbReference type="PANTHER" id="PTHR31807">
    <property type="entry name" value="AUGMIN FAMILY MEMBER"/>
    <property type="match status" value="1"/>
</dbReference>
<name>A0AA38WTJ8_9ASTR</name>
<dbReference type="GO" id="GO:0005880">
    <property type="term" value="C:nuclear microtubule"/>
    <property type="evidence" value="ECO:0007669"/>
    <property type="project" value="TreeGrafter"/>
</dbReference>
<dbReference type="CDD" id="cd09272">
    <property type="entry name" value="RNase_HI_RT_Ty1"/>
    <property type="match status" value="1"/>
</dbReference>
<dbReference type="GO" id="GO:0005737">
    <property type="term" value="C:cytoplasm"/>
    <property type="evidence" value="ECO:0007669"/>
    <property type="project" value="TreeGrafter"/>
</dbReference>
<dbReference type="Gene3D" id="3.30.420.10">
    <property type="entry name" value="Ribonuclease H-like superfamily/Ribonuclease H"/>
    <property type="match status" value="1"/>
</dbReference>
<dbReference type="PANTHER" id="PTHR31807:SF46">
    <property type="entry name" value="QWRF FAMILY-RELATED"/>
    <property type="match status" value="1"/>
</dbReference>
<dbReference type="Pfam" id="PF22936">
    <property type="entry name" value="Pol_BBD"/>
    <property type="match status" value="1"/>
</dbReference>
<comment type="similarity">
    <text evidence="1">Belongs to the QWRF family.</text>
</comment>
<dbReference type="PROSITE" id="PS50994">
    <property type="entry name" value="INTEGRASE"/>
    <property type="match status" value="1"/>
</dbReference>
<dbReference type="GO" id="GO:0015074">
    <property type="term" value="P:DNA integration"/>
    <property type="evidence" value="ECO:0007669"/>
    <property type="project" value="InterPro"/>
</dbReference>
<comment type="caution">
    <text evidence="5">The sequence shown here is derived from an EMBL/GenBank/DDBJ whole genome shotgun (WGS) entry which is preliminary data.</text>
</comment>
<dbReference type="InterPro" id="IPR043502">
    <property type="entry name" value="DNA/RNA_pol_sf"/>
</dbReference>
<dbReference type="InterPro" id="IPR025724">
    <property type="entry name" value="GAG-pre-integrase_dom"/>
</dbReference>
<feature type="compositionally biased region" description="Low complexity" evidence="3">
    <location>
        <begin position="279"/>
        <end position="296"/>
    </location>
</feature>
<dbReference type="InterPro" id="IPR013103">
    <property type="entry name" value="RVT_2"/>
</dbReference>
<dbReference type="InterPro" id="IPR001584">
    <property type="entry name" value="Integrase_cat-core"/>
</dbReference>
<feature type="region of interest" description="Disordered" evidence="3">
    <location>
        <begin position="177"/>
        <end position="201"/>
    </location>
</feature>
<dbReference type="GO" id="GO:0008017">
    <property type="term" value="F:microtubule binding"/>
    <property type="evidence" value="ECO:0007669"/>
    <property type="project" value="TreeGrafter"/>
</dbReference>
<dbReference type="GO" id="GO:0004190">
    <property type="term" value="F:aspartic-type endopeptidase activity"/>
    <property type="evidence" value="ECO:0007669"/>
    <property type="project" value="UniProtKB-KW"/>
</dbReference>
<keyword evidence="2" id="KW-0064">Aspartyl protease</keyword>
<dbReference type="SUPFAM" id="SSF56672">
    <property type="entry name" value="DNA/RNA polymerases"/>
    <property type="match status" value="1"/>
</dbReference>
<keyword evidence="2" id="KW-0378">Hydrolase</keyword>
<feature type="compositionally biased region" description="Low complexity" evidence="3">
    <location>
        <begin position="44"/>
        <end position="61"/>
    </location>
</feature>
<dbReference type="InterPro" id="IPR012337">
    <property type="entry name" value="RNaseH-like_sf"/>
</dbReference>